<name>A0A644TID3_9ZZZZ</name>
<comment type="caution">
    <text evidence="5">The sequence shown here is derived from an EMBL/GenBank/DDBJ whole genome shotgun (WGS) entry which is preliminary data.</text>
</comment>
<dbReference type="Gene3D" id="3.40.1090.10">
    <property type="entry name" value="Cytosolic phospholipase A2 catalytic domain"/>
    <property type="match status" value="2"/>
</dbReference>
<keyword evidence="1" id="KW-0378">Hydrolase</keyword>
<evidence type="ECO:0000256" key="3">
    <source>
        <dbReference type="ARBA" id="ARBA00023098"/>
    </source>
</evidence>
<evidence type="ECO:0000256" key="1">
    <source>
        <dbReference type="ARBA" id="ARBA00022801"/>
    </source>
</evidence>
<dbReference type="InterPro" id="IPR050301">
    <property type="entry name" value="NTE"/>
</dbReference>
<dbReference type="InterPro" id="IPR002641">
    <property type="entry name" value="PNPLA_dom"/>
</dbReference>
<dbReference type="GO" id="GO:0016042">
    <property type="term" value="P:lipid catabolic process"/>
    <property type="evidence" value="ECO:0007669"/>
    <property type="project" value="UniProtKB-KW"/>
</dbReference>
<evidence type="ECO:0000259" key="4">
    <source>
        <dbReference type="PROSITE" id="PS51635"/>
    </source>
</evidence>
<sequence length="772" mass="88539">MKKAILFVLSLLMAISPCFSQRTQKVGLVLSGGGARGLAHIGAIQALEENNIPIDYVAGSSVGAIVGALYASGYSVEQMKGLFLSEDFQRWLSGKVDKNYSYFYKENEKDPALVTFTFDTKNKFRFQIPSSVVNTIQMDYALMEIFAGASAVANNNFDSLMIPFFCITSDIEAGKASIRRKGDLGQAVRASMTFPFYFTPITIEGKVMFDGGMYNNFPSKEMQEIYNPDIIIGVKISGNYPPPREGDVVSYLQNIVTKETDYNITCENSVIIEPDLKPFGILDFGKMEETYFIGYYAAKEKIAKIREFQKDSTTKEELDLIRKSFNNQKPSLVINNVVVEGANQAQKHYIEGSLFYNSSNGNFSEQIKRNYFSLCFDRNIKSVQPYIYYNNFSQSYVLNLNVNTQESFKVKVGGLLSSNPISHLYLGTEYNYLHHYSWQLKTNIFLGRYYTSFMTGIRLDNSSHFPFYAEIEFNANKWRYYNLKTNFFDFSPLNYIVQNETNIQFNLGVPIGVKDKLVFNAGYGLVDDEYFNIKNTTIYDTADNTRFHHFASGLTRCLYSLNDFQFPTSGIFSKIQLQYIHGKEKFKPGNTSTISYSKEKIHRWMQFSFRHKQYFDITKNFAFGFNADVFYSFQNLFLNYNSTLLNAGVYAPTLETFTQFMPEYRANQYLAFGTENIFKVSFYRIDASFRLNGNLFAPISRIITKDNNLPTYSTDFFNKIYLIISSTLVFNTPIGPLSIIAGYHQRDDIKSNPFTISVNFGYVMFNRKNIDR</sequence>
<dbReference type="AlphaFoldDB" id="A0A644TID3"/>
<evidence type="ECO:0000256" key="2">
    <source>
        <dbReference type="ARBA" id="ARBA00022963"/>
    </source>
</evidence>
<dbReference type="PANTHER" id="PTHR14226:SF29">
    <property type="entry name" value="NEUROPATHY TARGET ESTERASE SWS"/>
    <property type="match status" value="1"/>
</dbReference>
<accession>A0A644TID3</accession>
<dbReference type="PROSITE" id="PS51635">
    <property type="entry name" value="PNPLA"/>
    <property type="match status" value="1"/>
</dbReference>
<dbReference type="InterPro" id="IPR016035">
    <property type="entry name" value="Acyl_Trfase/lysoPLipase"/>
</dbReference>
<evidence type="ECO:0000313" key="5">
    <source>
        <dbReference type="EMBL" id="MPL66634.1"/>
    </source>
</evidence>
<dbReference type="PANTHER" id="PTHR14226">
    <property type="entry name" value="NEUROPATHY TARGET ESTERASE/SWISS CHEESE D.MELANOGASTER"/>
    <property type="match status" value="1"/>
</dbReference>
<protein>
    <recommendedName>
        <fullName evidence="4">PNPLA domain-containing protein</fullName>
    </recommendedName>
</protein>
<reference evidence="5" key="1">
    <citation type="submission" date="2019-08" db="EMBL/GenBank/DDBJ databases">
        <authorList>
            <person name="Kucharzyk K."/>
            <person name="Murdoch R.W."/>
            <person name="Higgins S."/>
            <person name="Loffler F."/>
        </authorList>
    </citation>
    <scope>NUCLEOTIDE SEQUENCE</scope>
</reference>
<feature type="domain" description="PNPLA" evidence="4">
    <location>
        <begin position="28"/>
        <end position="223"/>
    </location>
</feature>
<proteinExistence type="predicted"/>
<gene>
    <name evidence="5" type="ORF">SDC9_12321</name>
</gene>
<dbReference type="SUPFAM" id="SSF52151">
    <property type="entry name" value="FabD/lysophospholipase-like"/>
    <property type="match status" value="1"/>
</dbReference>
<keyword evidence="2" id="KW-0442">Lipid degradation</keyword>
<dbReference type="GO" id="GO:0016787">
    <property type="term" value="F:hydrolase activity"/>
    <property type="evidence" value="ECO:0007669"/>
    <property type="project" value="UniProtKB-KW"/>
</dbReference>
<dbReference type="Pfam" id="PF01734">
    <property type="entry name" value="Patatin"/>
    <property type="match status" value="1"/>
</dbReference>
<dbReference type="CDD" id="cd07205">
    <property type="entry name" value="Pat_PNPLA6_PNPLA7_NTE1_like"/>
    <property type="match status" value="1"/>
</dbReference>
<dbReference type="EMBL" id="VSSQ01000033">
    <property type="protein sequence ID" value="MPL66634.1"/>
    <property type="molecule type" value="Genomic_DNA"/>
</dbReference>
<keyword evidence="3" id="KW-0443">Lipid metabolism</keyword>
<organism evidence="5">
    <name type="scientific">bioreactor metagenome</name>
    <dbReference type="NCBI Taxonomy" id="1076179"/>
    <lineage>
        <taxon>unclassified sequences</taxon>
        <taxon>metagenomes</taxon>
        <taxon>ecological metagenomes</taxon>
    </lineage>
</organism>